<dbReference type="OrthoDB" id="10297929at2759"/>
<organism evidence="1 2">
    <name type="scientific">Aspergillus candidus</name>
    <dbReference type="NCBI Taxonomy" id="41067"/>
    <lineage>
        <taxon>Eukaryota</taxon>
        <taxon>Fungi</taxon>
        <taxon>Dikarya</taxon>
        <taxon>Ascomycota</taxon>
        <taxon>Pezizomycotina</taxon>
        <taxon>Eurotiomycetes</taxon>
        <taxon>Eurotiomycetidae</taxon>
        <taxon>Eurotiales</taxon>
        <taxon>Aspergillaceae</taxon>
        <taxon>Aspergillus</taxon>
        <taxon>Aspergillus subgen. Circumdati</taxon>
    </lineage>
</organism>
<protein>
    <submittedName>
        <fullName evidence="1">Uncharacterized protein</fullName>
    </submittedName>
</protein>
<name>A0A2I2EYP3_ASPCN</name>
<evidence type="ECO:0000313" key="1">
    <source>
        <dbReference type="EMBL" id="PLB33495.1"/>
    </source>
</evidence>
<dbReference type="AlphaFoldDB" id="A0A2I2EYP3"/>
<dbReference type="EMBL" id="KZ559205">
    <property type="protein sequence ID" value="PLB33495.1"/>
    <property type="molecule type" value="Genomic_DNA"/>
</dbReference>
<dbReference type="RefSeq" id="XP_024667507.1">
    <property type="nucleotide sequence ID" value="XM_024820223.1"/>
</dbReference>
<dbReference type="Proteomes" id="UP000234585">
    <property type="component" value="Unassembled WGS sequence"/>
</dbReference>
<gene>
    <name evidence="1" type="ORF">BDW47DRAFT_92377</name>
</gene>
<keyword evidence="2" id="KW-1185">Reference proteome</keyword>
<evidence type="ECO:0000313" key="2">
    <source>
        <dbReference type="Proteomes" id="UP000234585"/>
    </source>
</evidence>
<dbReference type="GeneID" id="36527383"/>
<reference evidence="1 2" key="1">
    <citation type="submission" date="2017-12" db="EMBL/GenBank/DDBJ databases">
        <authorList>
            <consortium name="DOE Joint Genome Institute"/>
            <person name="Haridas S."/>
            <person name="Kjaerbolling I."/>
            <person name="Vesth T.C."/>
            <person name="Frisvad J.C."/>
            <person name="Nybo J.L."/>
            <person name="Theobald S."/>
            <person name="Kuo A."/>
            <person name="Bowyer P."/>
            <person name="Matsuda Y."/>
            <person name="Mondo S."/>
            <person name="Lyhne E.K."/>
            <person name="Kogle M.E."/>
            <person name="Clum A."/>
            <person name="Lipzen A."/>
            <person name="Salamov A."/>
            <person name="Ngan C.Y."/>
            <person name="Daum C."/>
            <person name="Chiniquy J."/>
            <person name="Barry K."/>
            <person name="LaButti K."/>
            <person name="Simmons B.A."/>
            <person name="Magnuson J.K."/>
            <person name="Mortensen U.H."/>
            <person name="Larsen T.O."/>
            <person name="Grigoriev I.V."/>
            <person name="Baker S.E."/>
            <person name="Andersen M.R."/>
            <person name="Nordberg H.P."/>
            <person name="Cantor M.N."/>
            <person name="Hua S.X."/>
        </authorList>
    </citation>
    <scope>NUCLEOTIDE SEQUENCE [LARGE SCALE GENOMIC DNA]</scope>
    <source>
        <strain evidence="1 2">CBS 102.13</strain>
    </source>
</reference>
<sequence length="251" mass="28348">MAAHSELAALAQIVAGPSFHYERDEIAPILIEHVQRSRINTSKRIDNCILVCVASCVGYQGIPVDRLEQMANASIAGGGCTFPRQFLFLFNRLERLGIFLHQISEEEMLADAASAAGHFSIFCVFEKSYTNTNSKDDRKNRKVQHAVLYGGSSDSGPIYKDFQFSKKGSAGREPLDRTEYLKGWTLLQVTRVESSRFDERRPPLDDRNRNLQMRLCRSWDQQDLANPQARSSVVQYFQLTGVILDAGRKQN</sequence>
<proteinExistence type="predicted"/>
<accession>A0A2I2EYP3</accession>